<proteinExistence type="predicted"/>
<organism evidence="2 3">
    <name type="scientific">Hypocrea jecorina (strain ATCC 56765 / BCRC 32924 / NRRL 11460 / Rut C-30)</name>
    <name type="common">Trichoderma reesei</name>
    <dbReference type="NCBI Taxonomy" id="1344414"/>
    <lineage>
        <taxon>Eukaryota</taxon>
        <taxon>Fungi</taxon>
        <taxon>Dikarya</taxon>
        <taxon>Ascomycota</taxon>
        <taxon>Pezizomycotina</taxon>
        <taxon>Sordariomycetes</taxon>
        <taxon>Hypocreomycetidae</taxon>
        <taxon>Hypocreales</taxon>
        <taxon>Hypocreaceae</taxon>
        <taxon>Trichoderma</taxon>
    </lineage>
</organism>
<reference evidence="3" key="1">
    <citation type="journal article" date="2013" name="Ind. Biotechnol.">
        <title>Comparative genomics analysis of Trichoderma reesei strains.</title>
        <authorList>
            <person name="Koike H."/>
            <person name="Aerts A."/>
            <person name="LaButti K."/>
            <person name="Grigoriev I.V."/>
            <person name="Baker S.E."/>
        </authorList>
    </citation>
    <scope>NUCLEOTIDE SEQUENCE [LARGE SCALE GENOMIC DNA]</scope>
    <source>
        <strain evidence="3">ATCC 56765 / BCRC 32924 / NRRL 11460 / Rut C-30</strain>
    </source>
</reference>
<dbReference type="EMBL" id="KI911186">
    <property type="protein sequence ID" value="ETR96811.1"/>
    <property type="molecule type" value="Genomic_DNA"/>
</dbReference>
<evidence type="ECO:0000313" key="2">
    <source>
        <dbReference type="EMBL" id="ETR96811.1"/>
    </source>
</evidence>
<dbReference type="AlphaFoldDB" id="A0A024RXY8"/>
<gene>
    <name evidence="2" type="ORF">M419DRAFT_93199</name>
</gene>
<protein>
    <submittedName>
        <fullName evidence="2">Uncharacterized protein</fullName>
    </submittedName>
</protein>
<name>A0A024RXY8_HYPJR</name>
<dbReference type="OrthoDB" id="4899364at2759"/>
<evidence type="ECO:0000256" key="1">
    <source>
        <dbReference type="SAM" id="MobiDB-lite"/>
    </source>
</evidence>
<evidence type="ECO:0000313" key="3">
    <source>
        <dbReference type="Proteomes" id="UP000024376"/>
    </source>
</evidence>
<dbReference type="HOGENOM" id="CLU_866149_0_0_1"/>
<feature type="region of interest" description="Disordered" evidence="1">
    <location>
        <begin position="1"/>
        <end position="25"/>
    </location>
</feature>
<sequence>MEKNTKASRPPPYETTISAPRKAKEDAVPYETLSMPQHIMDKILAMHPHAERVRLIKEYTVRKGQIIEAREAALTQQDGVLADAIKRVKSDINDVKETIHRALWDIGARRKHFVRGFIGATFKYGDMKSETAAFPELLAAGEEEARRKPFIFQSSIPTLSYKKANYSLSNHESSSSHHDAGYNEHFTPLGQLFNHVLQTRRDHRLKFRAERVSRPDALTCLPRARRDLRPDTVQRLSALYNLHLLRRIVTKLRPRRHANPESVGAKDAETPNCSILKVKSDADREGASAVGVVSRKLLSRSKVTPDDDASLCILLRPSSSP</sequence>
<dbReference type="Proteomes" id="UP000024376">
    <property type="component" value="Unassembled WGS sequence"/>
</dbReference>
<dbReference type="KEGG" id="trr:M419DRAFT_93199"/>
<accession>A0A024RXY8</accession>